<keyword evidence="3 4" id="KW-0658">Purine biosynthesis</keyword>
<dbReference type="GO" id="GO:0004644">
    <property type="term" value="F:phosphoribosylglycinamide formyltransferase activity"/>
    <property type="evidence" value="ECO:0007669"/>
    <property type="project" value="UniProtKB-UniRule"/>
</dbReference>
<proteinExistence type="inferred from homology"/>
<feature type="region of interest" description="Disordered" evidence="5">
    <location>
        <begin position="1"/>
        <end position="26"/>
    </location>
</feature>
<dbReference type="GO" id="GO:0005829">
    <property type="term" value="C:cytosol"/>
    <property type="evidence" value="ECO:0007669"/>
    <property type="project" value="TreeGrafter"/>
</dbReference>
<dbReference type="EMBL" id="CP071182">
    <property type="protein sequence ID" value="QSO46959.1"/>
    <property type="molecule type" value="Genomic_DNA"/>
</dbReference>
<keyword evidence="8" id="KW-1185">Reference proteome</keyword>
<dbReference type="RefSeq" id="WP_206656320.1">
    <property type="nucleotide sequence ID" value="NZ_CP071182.1"/>
</dbReference>
<dbReference type="EC" id="2.1.2.2" evidence="4"/>
<feature type="site" description="Raises pKa of active site His" evidence="4">
    <location>
        <position position="171"/>
    </location>
</feature>
<feature type="domain" description="Formyl transferase N-terminal" evidence="6">
    <location>
        <begin position="28"/>
        <end position="208"/>
    </location>
</feature>
<name>A0A9X7VXQ1_9BACL</name>
<dbReference type="InterPro" id="IPR004607">
    <property type="entry name" value="GART"/>
</dbReference>
<evidence type="ECO:0000256" key="4">
    <source>
        <dbReference type="HAMAP-Rule" id="MF_01930"/>
    </source>
</evidence>
<dbReference type="SUPFAM" id="SSF53328">
    <property type="entry name" value="Formyltransferase"/>
    <property type="match status" value="1"/>
</dbReference>
<dbReference type="AlphaFoldDB" id="A0A9X7VXQ1"/>
<dbReference type="PANTHER" id="PTHR43369:SF2">
    <property type="entry name" value="PHOSPHORIBOSYLGLYCINAMIDE FORMYLTRANSFERASE"/>
    <property type="match status" value="1"/>
</dbReference>
<comment type="catalytic activity">
    <reaction evidence="4">
        <text>N(1)-(5-phospho-beta-D-ribosyl)glycinamide + (6R)-10-formyltetrahydrofolate = N(2)-formyl-N(1)-(5-phospho-beta-D-ribosyl)glycinamide + (6S)-5,6,7,8-tetrahydrofolate + H(+)</text>
        <dbReference type="Rhea" id="RHEA:15053"/>
        <dbReference type="ChEBI" id="CHEBI:15378"/>
        <dbReference type="ChEBI" id="CHEBI:57453"/>
        <dbReference type="ChEBI" id="CHEBI:143788"/>
        <dbReference type="ChEBI" id="CHEBI:147286"/>
        <dbReference type="ChEBI" id="CHEBI:195366"/>
        <dbReference type="EC" id="2.1.2.2"/>
    </reaction>
</comment>
<evidence type="ECO:0000256" key="3">
    <source>
        <dbReference type="ARBA" id="ARBA00022755"/>
    </source>
</evidence>
<dbReference type="CDD" id="cd08645">
    <property type="entry name" value="FMT_core_GART"/>
    <property type="match status" value="1"/>
</dbReference>
<organism evidence="7 8">
    <name type="scientific">Alicyclobacillus mengziensis</name>
    <dbReference type="NCBI Taxonomy" id="2931921"/>
    <lineage>
        <taxon>Bacteria</taxon>
        <taxon>Bacillati</taxon>
        <taxon>Bacillota</taxon>
        <taxon>Bacilli</taxon>
        <taxon>Bacillales</taxon>
        <taxon>Alicyclobacillaceae</taxon>
        <taxon>Alicyclobacillus</taxon>
    </lineage>
</organism>
<feature type="binding site" evidence="4">
    <location>
        <position position="91"/>
    </location>
    <ligand>
        <name>(6R)-10-formyltetrahydrofolate</name>
        <dbReference type="ChEBI" id="CHEBI:195366"/>
    </ligand>
</feature>
<reference evidence="7 8" key="1">
    <citation type="submission" date="2021-02" db="EMBL/GenBank/DDBJ databases">
        <title>Alicyclobacillus curvatus sp. nov. and Alicyclobacillus mengziensis sp. nov., two acidophilic bacteria isolated from acid mine drainage.</title>
        <authorList>
            <person name="Huang Y."/>
        </authorList>
    </citation>
    <scope>NUCLEOTIDE SEQUENCE [LARGE SCALE GENOMIC DNA]</scope>
    <source>
        <strain evidence="7 8">S30H14</strain>
    </source>
</reference>
<evidence type="ECO:0000313" key="8">
    <source>
        <dbReference type="Proteomes" id="UP000663505"/>
    </source>
</evidence>
<dbReference type="InterPro" id="IPR002376">
    <property type="entry name" value="Formyl_transf_N"/>
</dbReference>
<gene>
    <name evidence="4 7" type="primary">purN</name>
    <name evidence="7" type="ORF">JZ786_21475</name>
</gene>
<dbReference type="Proteomes" id="UP000663505">
    <property type="component" value="Chromosome"/>
</dbReference>
<dbReference type="PANTHER" id="PTHR43369">
    <property type="entry name" value="PHOSPHORIBOSYLGLYCINAMIDE FORMYLTRANSFERASE"/>
    <property type="match status" value="1"/>
</dbReference>
<feature type="binding site" evidence="4">
    <location>
        <begin position="116"/>
        <end position="119"/>
    </location>
    <ligand>
        <name>(6R)-10-formyltetrahydrofolate</name>
        <dbReference type="ChEBI" id="CHEBI:195366"/>
    </ligand>
</feature>
<evidence type="ECO:0000256" key="1">
    <source>
        <dbReference type="ARBA" id="ARBA00005054"/>
    </source>
</evidence>
<feature type="active site" description="Proton donor" evidence="4">
    <location>
        <position position="135"/>
    </location>
</feature>
<dbReference type="GO" id="GO:0006189">
    <property type="term" value="P:'de novo' IMP biosynthetic process"/>
    <property type="evidence" value="ECO:0007669"/>
    <property type="project" value="UniProtKB-UniRule"/>
</dbReference>
<dbReference type="Gene3D" id="3.40.50.170">
    <property type="entry name" value="Formyl transferase, N-terminal domain"/>
    <property type="match status" value="1"/>
</dbReference>
<evidence type="ECO:0000313" key="7">
    <source>
        <dbReference type="EMBL" id="QSO46959.1"/>
    </source>
</evidence>
<keyword evidence="2 4" id="KW-0808">Transferase</keyword>
<feature type="binding site" evidence="4">
    <location>
        <position position="133"/>
    </location>
    <ligand>
        <name>(6R)-10-formyltetrahydrofolate</name>
        <dbReference type="ChEBI" id="CHEBI:195366"/>
    </ligand>
</feature>
<evidence type="ECO:0000259" key="6">
    <source>
        <dbReference type="Pfam" id="PF00551"/>
    </source>
</evidence>
<sequence>MDHGARMQPPAESWAESPTQPPAKSPARVAVFVSGEGSNLQALLDRHKLMPSWPCTIALVVSDKPWCRGVRRAREAGVPVFAAEPRAFASKQVYEQAILAKLHEQDVDGIALAGYMRIVSSVLLQAYRGRIINLHPSLLPAFPGKSAVADALSAGAMETGVTVHYIDEGVDTGPVIAQWRIPIPDGIDIGTLTERVHHIEHLLYPVVVGEVAENWRPSRSRQP</sequence>
<comment type="similarity">
    <text evidence="4">Belongs to the GART family.</text>
</comment>
<dbReference type="HAMAP" id="MF_01930">
    <property type="entry name" value="PurN"/>
    <property type="match status" value="1"/>
</dbReference>
<evidence type="ECO:0000256" key="2">
    <source>
        <dbReference type="ARBA" id="ARBA00022679"/>
    </source>
</evidence>
<dbReference type="NCBIfam" id="TIGR00639">
    <property type="entry name" value="PurN"/>
    <property type="match status" value="1"/>
</dbReference>
<comment type="function">
    <text evidence="4">Catalyzes the transfer of a formyl group from 10-formyltetrahydrofolate to 5-phospho-ribosyl-glycinamide (GAR), producing 5-phospho-ribosyl-N-formylglycinamide (FGAR) and tetrahydrofolate.</text>
</comment>
<dbReference type="Pfam" id="PF00551">
    <property type="entry name" value="Formyl_trans_N"/>
    <property type="match status" value="1"/>
</dbReference>
<accession>A0A9X7VXQ1</accession>
<feature type="binding site" evidence="4">
    <location>
        <begin position="37"/>
        <end position="39"/>
    </location>
    <ligand>
        <name>N(1)-(5-phospho-beta-D-ribosyl)glycinamide</name>
        <dbReference type="ChEBI" id="CHEBI:143788"/>
    </ligand>
</feature>
<protein>
    <recommendedName>
        <fullName evidence="4">Phosphoribosylglycinamide formyltransferase</fullName>
        <ecNumber evidence="4">2.1.2.2</ecNumber>
    </recommendedName>
    <alternativeName>
        <fullName evidence="4">5'-phosphoribosylglycinamide transformylase</fullName>
    </alternativeName>
    <alternativeName>
        <fullName evidence="4">GAR transformylase</fullName>
        <shortName evidence="4">GART</shortName>
    </alternativeName>
</protein>
<dbReference type="InterPro" id="IPR036477">
    <property type="entry name" value="Formyl_transf_N_sf"/>
</dbReference>
<comment type="pathway">
    <text evidence="1 4">Purine metabolism; IMP biosynthesis via de novo pathway; N(2)-formyl-N(1)-(5-phospho-D-ribosyl)glycinamide from N(1)-(5-phospho-D-ribosyl)glycinamide (10-formyl THF route): step 1/1.</text>
</comment>
<dbReference type="KEGG" id="afx:JZ786_21475"/>
<evidence type="ECO:0000256" key="5">
    <source>
        <dbReference type="SAM" id="MobiDB-lite"/>
    </source>
</evidence>